<dbReference type="GO" id="GO:0031146">
    <property type="term" value="P:SCF-dependent proteasomal ubiquitin-dependent protein catabolic process"/>
    <property type="evidence" value="ECO:0007669"/>
    <property type="project" value="TreeGrafter"/>
</dbReference>
<dbReference type="AlphaFoldDB" id="A0A4Z1P4V7"/>
<evidence type="ECO:0000256" key="1">
    <source>
        <dbReference type="SAM" id="MobiDB-lite"/>
    </source>
</evidence>
<dbReference type="EMBL" id="SNSC02000005">
    <property type="protein sequence ID" value="TID24003.1"/>
    <property type="molecule type" value="Genomic_DNA"/>
</dbReference>
<dbReference type="PANTHER" id="PTHR13318">
    <property type="entry name" value="PARTNER OF PAIRED, ISOFORM B-RELATED"/>
    <property type="match status" value="1"/>
</dbReference>
<dbReference type="InterPro" id="IPR032675">
    <property type="entry name" value="LRR_dom_sf"/>
</dbReference>
<dbReference type="GO" id="GO:0016874">
    <property type="term" value="F:ligase activity"/>
    <property type="evidence" value="ECO:0007669"/>
    <property type="project" value="UniProtKB-KW"/>
</dbReference>
<comment type="caution">
    <text evidence="3">The sequence shown here is derived from an EMBL/GenBank/DDBJ whole genome shotgun (WGS) entry which is preliminary data.</text>
</comment>
<sequence>MAGRRNGNAARIRGPQSALTDFLAANNISAQQIRDDYLRRRTQAEEDAAAAEPEEDEEAMREEQEAAEAAIRNARTRRRRGEEVKATIKKGKGKAKDKGKGKKKKKGSDDEDESDFEDDVMNMYKKVVKLPGQLENCELCSKRFTVTPYSKTGPDGGLLCTPCGKELAKDAKVGEAKPKAKGPMGRKRRKIESDRLDGKIQHGAKTLQQLCIEKVAKHAGDIDDLGDLPPQVLERLSEIFTKNRVMKPKVLDLFLRADVETIVVHDCAYLGSDDFKKMFAIQPLVEKVVLGNACQFKNDTMEYMTERATKLQHLHLYAANLISDAVWTDFFMKRGENMKTIKLAWLDAAFEDKQVEDLVKYCPNLERLKLKRCRRLGFDSIIAISHLRTLRHLSLQVSQHIPNEILIQLIRDIGPNLETLSLEDFKDLDDIVIEAIGFYCRKLKKFRMKDNDTVTDSALAALFSNWLNPPLHVLDVSINRDVDNSNPDGPEEAIGIAAASFTAMMAHSASKIAYLNVSSCRHISYSALIDVFDGKKQYPELKEIDLSFVSAVDTLVLAGLFKSAPQLRKVVAFGCFQIEDVVVPAGVVVIGVPRAQDAIEKFGDGAVEEALGRMVAMYADSNHMEIEAAA</sequence>
<gene>
    <name evidence="3" type="ORF">E6O75_ATG02368</name>
</gene>
<accession>A0A4Z1P4V7</accession>
<dbReference type="Pfam" id="PF23550">
    <property type="entry name" value="zf_Tbcl_Rhp7"/>
    <property type="match status" value="1"/>
</dbReference>
<reference evidence="3 4" key="1">
    <citation type="submission" date="2019-04" db="EMBL/GenBank/DDBJ databases">
        <title>High contiguity whole genome sequence and gene annotation resource for two Venturia nashicola isolates.</title>
        <authorList>
            <person name="Prokchorchik M."/>
            <person name="Won K."/>
            <person name="Lee Y."/>
            <person name="Choi E.D."/>
            <person name="Segonzac C."/>
            <person name="Sohn K.H."/>
        </authorList>
    </citation>
    <scope>NUCLEOTIDE SEQUENCE [LARGE SCALE GENOMIC DNA]</scope>
    <source>
        <strain evidence="3 4">PRI2</strain>
    </source>
</reference>
<feature type="compositionally biased region" description="Acidic residues" evidence="1">
    <location>
        <begin position="45"/>
        <end position="60"/>
    </location>
</feature>
<evidence type="ECO:0000313" key="4">
    <source>
        <dbReference type="Proteomes" id="UP000298493"/>
    </source>
</evidence>
<feature type="region of interest" description="Disordered" evidence="1">
    <location>
        <begin position="38"/>
        <end position="115"/>
    </location>
</feature>
<dbReference type="FunFam" id="3.80.10.10:FF:000601">
    <property type="entry name" value="DNA repair protein Rad7, protein"/>
    <property type="match status" value="1"/>
</dbReference>
<keyword evidence="3" id="KW-0436">Ligase</keyword>
<organism evidence="3 4">
    <name type="scientific">Venturia nashicola</name>
    <dbReference type="NCBI Taxonomy" id="86259"/>
    <lineage>
        <taxon>Eukaryota</taxon>
        <taxon>Fungi</taxon>
        <taxon>Dikarya</taxon>
        <taxon>Ascomycota</taxon>
        <taxon>Pezizomycotina</taxon>
        <taxon>Dothideomycetes</taxon>
        <taxon>Pleosporomycetidae</taxon>
        <taxon>Venturiales</taxon>
        <taxon>Venturiaceae</taxon>
        <taxon>Venturia</taxon>
    </lineage>
</organism>
<feature type="domain" description="DNA repair protein rhp7 treble clef" evidence="2">
    <location>
        <begin position="131"/>
        <end position="169"/>
    </location>
</feature>
<dbReference type="InterPro" id="IPR006553">
    <property type="entry name" value="Leu-rich_rpt_Cys-con_subtyp"/>
</dbReference>
<dbReference type="SMART" id="SM00367">
    <property type="entry name" value="LRR_CC"/>
    <property type="match status" value="4"/>
</dbReference>
<dbReference type="Gene3D" id="3.80.10.10">
    <property type="entry name" value="Ribonuclease Inhibitor"/>
    <property type="match status" value="2"/>
</dbReference>
<proteinExistence type="predicted"/>
<dbReference type="InterPro" id="IPR056451">
    <property type="entry name" value="Znf_Tbcl_Rhp7"/>
</dbReference>
<protein>
    <submittedName>
        <fullName evidence="3">Leucine-tRNA ligase</fullName>
    </submittedName>
</protein>
<dbReference type="GO" id="GO:0019005">
    <property type="term" value="C:SCF ubiquitin ligase complex"/>
    <property type="evidence" value="ECO:0007669"/>
    <property type="project" value="TreeGrafter"/>
</dbReference>
<dbReference type="Proteomes" id="UP000298493">
    <property type="component" value="Unassembled WGS sequence"/>
</dbReference>
<dbReference type="STRING" id="86259.A0A4Z1P4V7"/>
<dbReference type="SUPFAM" id="SSF52047">
    <property type="entry name" value="RNI-like"/>
    <property type="match status" value="1"/>
</dbReference>
<keyword evidence="4" id="KW-1185">Reference proteome</keyword>
<evidence type="ECO:0000259" key="2">
    <source>
        <dbReference type="Pfam" id="PF23550"/>
    </source>
</evidence>
<name>A0A4Z1P4V7_9PEZI</name>
<evidence type="ECO:0000313" key="3">
    <source>
        <dbReference type="EMBL" id="TID24003.1"/>
    </source>
</evidence>
<feature type="compositionally biased region" description="Basic residues" evidence="1">
    <location>
        <begin position="87"/>
        <end position="106"/>
    </location>
</feature>